<sequence>MFLQSLWNYRLECFLLLSASLSSLPQFQFCFIPLLQNILDLLFNVWNCIDGFAREEMQAICSAS</sequence>
<keyword evidence="1" id="KW-0732">Signal</keyword>
<dbReference type="Proteomes" id="UP000823388">
    <property type="component" value="Chromosome 1K"/>
</dbReference>
<proteinExistence type="predicted"/>
<feature type="signal peptide" evidence="1">
    <location>
        <begin position="1"/>
        <end position="22"/>
    </location>
</feature>
<evidence type="ECO:0000313" key="2">
    <source>
        <dbReference type="EMBL" id="KAG2660832.1"/>
    </source>
</evidence>
<dbReference type="EMBL" id="CM029037">
    <property type="protein sequence ID" value="KAG2660832.1"/>
    <property type="molecule type" value="Genomic_DNA"/>
</dbReference>
<gene>
    <name evidence="2" type="ORF">PVAP13_1KG462105</name>
</gene>
<accession>A0A8T0XH83</accession>
<keyword evidence="3" id="KW-1185">Reference proteome</keyword>
<organism evidence="2 3">
    <name type="scientific">Panicum virgatum</name>
    <name type="common">Blackwell switchgrass</name>
    <dbReference type="NCBI Taxonomy" id="38727"/>
    <lineage>
        <taxon>Eukaryota</taxon>
        <taxon>Viridiplantae</taxon>
        <taxon>Streptophyta</taxon>
        <taxon>Embryophyta</taxon>
        <taxon>Tracheophyta</taxon>
        <taxon>Spermatophyta</taxon>
        <taxon>Magnoliopsida</taxon>
        <taxon>Liliopsida</taxon>
        <taxon>Poales</taxon>
        <taxon>Poaceae</taxon>
        <taxon>PACMAD clade</taxon>
        <taxon>Panicoideae</taxon>
        <taxon>Panicodae</taxon>
        <taxon>Paniceae</taxon>
        <taxon>Panicinae</taxon>
        <taxon>Panicum</taxon>
        <taxon>Panicum sect. Hiantes</taxon>
    </lineage>
</organism>
<reference evidence="2" key="1">
    <citation type="submission" date="2020-05" db="EMBL/GenBank/DDBJ databases">
        <title>WGS assembly of Panicum virgatum.</title>
        <authorList>
            <person name="Lovell J.T."/>
            <person name="Jenkins J."/>
            <person name="Shu S."/>
            <person name="Juenger T.E."/>
            <person name="Schmutz J."/>
        </authorList>
    </citation>
    <scope>NUCLEOTIDE SEQUENCE</scope>
    <source>
        <strain evidence="2">AP13</strain>
    </source>
</reference>
<comment type="caution">
    <text evidence="2">The sequence shown here is derived from an EMBL/GenBank/DDBJ whole genome shotgun (WGS) entry which is preliminary data.</text>
</comment>
<feature type="chain" id="PRO_5035715129" evidence="1">
    <location>
        <begin position="23"/>
        <end position="64"/>
    </location>
</feature>
<dbReference type="AlphaFoldDB" id="A0A8T0XH83"/>
<evidence type="ECO:0000256" key="1">
    <source>
        <dbReference type="SAM" id="SignalP"/>
    </source>
</evidence>
<protein>
    <submittedName>
        <fullName evidence="2">Uncharacterized protein</fullName>
    </submittedName>
</protein>
<name>A0A8T0XH83_PANVG</name>
<evidence type="ECO:0000313" key="3">
    <source>
        <dbReference type="Proteomes" id="UP000823388"/>
    </source>
</evidence>